<keyword evidence="2" id="KW-1185">Reference proteome</keyword>
<organism evidence="1 2">
    <name type="scientific">Hyunsoonleella pacifica</name>
    <dbReference type="NCBI Taxonomy" id="1080224"/>
    <lineage>
        <taxon>Bacteria</taxon>
        <taxon>Pseudomonadati</taxon>
        <taxon>Bacteroidota</taxon>
        <taxon>Flavobacteriia</taxon>
        <taxon>Flavobacteriales</taxon>
        <taxon>Flavobacteriaceae</taxon>
    </lineage>
</organism>
<evidence type="ECO:0000313" key="2">
    <source>
        <dbReference type="Proteomes" id="UP000292372"/>
    </source>
</evidence>
<name>A0A4Q9FRQ0_9FLAO</name>
<dbReference type="EMBL" id="SIRS01000002">
    <property type="protein sequence ID" value="TBN17787.1"/>
    <property type="molecule type" value="Genomic_DNA"/>
</dbReference>
<dbReference type="AlphaFoldDB" id="A0A4Q9FRQ0"/>
<dbReference type="RefSeq" id="WP_130936077.1">
    <property type="nucleotide sequence ID" value="NZ_BMEE01000001.1"/>
</dbReference>
<accession>A0A4Q9FRQ0</accession>
<dbReference type="OrthoDB" id="9204644at2"/>
<comment type="caution">
    <text evidence="1">The sequence shown here is derived from an EMBL/GenBank/DDBJ whole genome shotgun (WGS) entry which is preliminary data.</text>
</comment>
<proteinExistence type="predicted"/>
<protein>
    <submittedName>
        <fullName evidence="1">Uncharacterized protein</fullName>
    </submittedName>
</protein>
<evidence type="ECO:0000313" key="1">
    <source>
        <dbReference type="EMBL" id="TBN17787.1"/>
    </source>
</evidence>
<sequence length="107" mass="11713">MDAKQFNQLLKEVKGDPKLLHSLIFETEKAIDKLEFLDRKTKASILALDPEEFIGVITGDIGTAAGCDVTCTSSCGVTCNQSCGYTTNLVNPGDFRTLALNNRRLLF</sequence>
<dbReference type="Proteomes" id="UP000292372">
    <property type="component" value="Unassembled WGS sequence"/>
</dbReference>
<reference evidence="1 2" key="1">
    <citation type="journal article" date="2015" name="Int. J. Syst. Evol. Microbiol.">
        <title>Hyunsoonleella pacifica sp. nov., isolated from seawater of South Pacific Gyre.</title>
        <authorList>
            <person name="Gao X."/>
            <person name="Zhang Z."/>
            <person name="Dai X."/>
            <person name="Zhang X.H."/>
        </authorList>
    </citation>
    <scope>NUCLEOTIDE SEQUENCE [LARGE SCALE GENOMIC DNA]</scope>
    <source>
        <strain evidence="1 2">SW033</strain>
    </source>
</reference>
<gene>
    <name evidence="1" type="ORF">EYD46_05605</name>
</gene>